<evidence type="ECO:0000313" key="2">
    <source>
        <dbReference type="EMBL" id="QWU88467.1"/>
    </source>
</evidence>
<keyword evidence="3" id="KW-1185">Reference proteome</keyword>
<reference evidence="2 3" key="1">
    <citation type="submission" date="2021-06" db="EMBL/GenBank/DDBJ databases">
        <title>Candida outbreak in Lebanon.</title>
        <authorList>
            <person name="Finianos M."/>
        </authorList>
    </citation>
    <scope>NUCLEOTIDE SEQUENCE [LARGE SCALE GENOMIC DNA]</scope>
    <source>
        <strain evidence="2">CA3LBN</strain>
    </source>
</reference>
<dbReference type="PANTHER" id="PTHR28079:SF1">
    <property type="entry name" value="RNA POLYMERASE I-SPECIFIC TRANSCRIPTION INITIATION FACTOR RRN5"/>
    <property type="match status" value="1"/>
</dbReference>
<protein>
    <recommendedName>
        <fullName evidence="4">Myb-like domain-containing protein</fullName>
    </recommendedName>
</protein>
<sequence>MQGPPEELPRNKGESTYQKESFENVQQSTDPQDQRDGLKPSLSTNDDQDTPATEETKESSVASSQTSALKTSGKSDRAFRGDWGYVDLYNSSVDNFFSLEYLELPKSKKRKLEDSVVTTERAYYRPVKVEGSTDEINGHADQSNSHEDLFDSLKSGTYWTADEKEIFFSCLARFTIHRVEDFSDHLSSKSTGEILAYYELLKRELRDQQICETHSVHIIEDQRDPTRLLRHEYDIMTIPGGIDQRNIPIAYEMSDEWVEYEEEQSIHIADRQGRLDVDRGKRESKAMKDYTKKSEDELGENFPLLDVNNAFKVSKIYRGNQVTMVQDRKPTPRLLFPSLVYFEEIASLTTKKIIASLLMNKGCSSRDEQAIKVTPGDIWNAVRESRICEAPKSGKVDERYWKSGVLENYWAGLQSSLRLVTDGPPAEAPDWEDFTPRELHGVIVPQEKEASFEYPDEVVEEGAYGAILDEDGVELEGDKSETEDPEGLDWWTVSKQKRPQLEPPQVIDVLADETRSIALLKDATDVAVDDALLSKETRLLESFDRRKHEALARAAETDFEGFVGTASSISRNSSSSGDEESAVKLSASLRSAWNRHASY</sequence>
<feature type="compositionally biased region" description="Polar residues" evidence="1">
    <location>
        <begin position="14"/>
        <end position="31"/>
    </location>
</feature>
<gene>
    <name evidence="2" type="ORF">CA3LBN_002775</name>
</gene>
<proteinExistence type="predicted"/>
<dbReference type="EMBL" id="CP076663">
    <property type="protein sequence ID" value="QWU88467.1"/>
    <property type="molecule type" value="Genomic_DNA"/>
</dbReference>
<dbReference type="PANTHER" id="PTHR28079">
    <property type="entry name" value="RNA POLYMERASE I-SPECIFIC TRANSCRIPTION INITIATION FACTOR RRN5"/>
    <property type="match status" value="1"/>
</dbReference>
<dbReference type="InterPro" id="IPR039601">
    <property type="entry name" value="Rrn5"/>
</dbReference>
<organism evidence="2 3">
    <name type="scientific">Candidozyma haemuli</name>
    <dbReference type="NCBI Taxonomy" id="45357"/>
    <lineage>
        <taxon>Eukaryota</taxon>
        <taxon>Fungi</taxon>
        <taxon>Dikarya</taxon>
        <taxon>Ascomycota</taxon>
        <taxon>Saccharomycotina</taxon>
        <taxon>Pichiomycetes</taxon>
        <taxon>Metschnikowiaceae</taxon>
        <taxon>Candidozyma</taxon>
    </lineage>
</organism>
<dbReference type="Proteomes" id="UP000825434">
    <property type="component" value="Chromosome 3"/>
</dbReference>
<evidence type="ECO:0000256" key="1">
    <source>
        <dbReference type="SAM" id="MobiDB-lite"/>
    </source>
</evidence>
<dbReference type="InterPro" id="IPR009057">
    <property type="entry name" value="Homeodomain-like_sf"/>
</dbReference>
<accession>A0ABX8I935</accession>
<feature type="region of interest" description="Disordered" evidence="1">
    <location>
        <begin position="1"/>
        <end position="75"/>
    </location>
</feature>
<evidence type="ECO:0008006" key="4">
    <source>
        <dbReference type="Google" id="ProtNLM"/>
    </source>
</evidence>
<feature type="compositionally biased region" description="Polar residues" evidence="1">
    <location>
        <begin position="41"/>
        <end position="72"/>
    </location>
</feature>
<evidence type="ECO:0000313" key="3">
    <source>
        <dbReference type="Proteomes" id="UP000825434"/>
    </source>
</evidence>
<name>A0ABX8I935_9ASCO</name>
<dbReference type="SUPFAM" id="SSF46689">
    <property type="entry name" value="Homeodomain-like"/>
    <property type="match status" value="1"/>
</dbReference>